<dbReference type="Proteomes" id="UP001451303">
    <property type="component" value="Unassembled WGS sequence"/>
</dbReference>
<comment type="caution">
    <text evidence="1">The sequence shown here is derived from an EMBL/GenBank/DDBJ whole genome shotgun (WGS) entry which is preliminary data.</text>
</comment>
<organism evidence="1 2">
    <name type="scientific">Neurospora intermedia</name>
    <dbReference type="NCBI Taxonomy" id="5142"/>
    <lineage>
        <taxon>Eukaryota</taxon>
        <taxon>Fungi</taxon>
        <taxon>Dikarya</taxon>
        <taxon>Ascomycota</taxon>
        <taxon>Pezizomycotina</taxon>
        <taxon>Sordariomycetes</taxon>
        <taxon>Sordariomycetidae</taxon>
        <taxon>Sordariales</taxon>
        <taxon>Sordariaceae</taxon>
        <taxon>Neurospora</taxon>
    </lineage>
</organism>
<protein>
    <submittedName>
        <fullName evidence="1">Uncharacterized protein</fullName>
    </submittedName>
</protein>
<keyword evidence="2" id="KW-1185">Reference proteome</keyword>
<evidence type="ECO:0000313" key="1">
    <source>
        <dbReference type="EMBL" id="KAL0468102.1"/>
    </source>
</evidence>
<accession>A0ABR3D6Y1</accession>
<dbReference type="EMBL" id="JAVLET010000008">
    <property type="protein sequence ID" value="KAL0468102.1"/>
    <property type="molecule type" value="Genomic_DNA"/>
</dbReference>
<evidence type="ECO:0000313" key="2">
    <source>
        <dbReference type="Proteomes" id="UP001451303"/>
    </source>
</evidence>
<feature type="non-terminal residue" evidence="1">
    <location>
        <position position="1"/>
    </location>
</feature>
<proteinExistence type="predicted"/>
<gene>
    <name evidence="1" type="ORF">QR685DRAFT_447386</name>
</gene>
<reference evidence="1 2" key="1">
    <citation type="submission" date="2023-09" db="EMBL/GenBank/DDBJ databases">
        <title>Multi-omics analysis of a traditional fermented food reveals byproduct-associated fungal strains for waste-to-food upcycling.</title>
        <authorList>
            <consortium name="Lawrence Berkeley National Laboratory"/>
            <person name="Rekdal V.M."/>
            <person name="Villalobos-Escobedo J.M."/>
            <person name="Rodriguez-Valeron N."/>
            <person name="Garcia M.O."/>
            <person name="Vasquez D.P."/>
            <person name="Damayanti I."/>
            <person name="Sorensen P.M."/>
            <person name="Baidoo E.E."/>
            <person name="De Carvalho A.C."/>
            <person name="Riley R."/>
            <person name="Lipzen A."/>
            <person name="He G."/>
            <person name="Yan M."/>
            <person name="Haridas S."/>
            <person name="Daum C."/>
            <person name="Yoshinaga Y."/>
            <person name="Ng V."/>
            <person name="Grigoriev I.V."/>
            <person name="Munk R."/>
            <person name="Nuraida L."/>
            <person name="Wijaya C.H."/>
            <person name="Morales P.-C."/>
            <person name="Keasling J.D."/>
        </authorList>
    </citation>
    <scope>NUCLEOTIDE SEQUENCE [LARGE SCALE GENOMIC DNA]</scope>
    <source>
        <strain evidence="1 2">FGSC 2613</strain>
    </source>
</reference>
<sequence>KLKKNILIKKVISTSTNTFANNVLINLTTPATTINSTLLYKGRIFIGLNGLGGSNIDFC</sequence>
<name>A0ABR3D6Y1_NEUIN</name>